<dbReference type="SUPFAM" id="SSF51735">
    <property type="entry name" value="NAD(P)-binding Rossmann-fold domains"/>
    <property type="match status" value="1"/>
</dbReference>
<evidence type="ECO:0000313" key="1">
    <source>
        <dbReference type="EMBL" id="UOO92070.1"/>
    </source>
</evidence>
<reference evidence="1" key="1">
    <citation type="submission" date="2021-12" db="EMBL/GenBank/DDBJ databases">
        <authorList>
            <person name="Veyrier F.J."/>
        </authorList>
    </citation>
    <scope>NUCLEOTIDE SEQUENCE</scope>
    <source>
        <strain evidence="1">SAG 1488-6</strain>
    </source>
</reference>
<dbReference type="Proteomes" id="UP000832034">
    <property type="component" value="Chromosome"/>
</dbReference>
<dbReference type="Gene3D" id="3.40.50.720">
    <property type="entry name" value="NAD(P)-binding Rossmann-like Domain"/>
    <property type="match status" value="1"/>
</dbReference>
<dbReference type="InterPro" id="IPR036291">
    <property type="entry name" value="NAD(P)-bd_dom_sf"/>
</dbReference>
<dbReference type="RefSeq" id="WP_019958332.1">
    <property type="nucleotide sequence ID" value="NZ_CP091512.1"/>
</dbReference>
<dbReference type="InterPro" id="IPR051207">
    <property type="entry name" value="ComplexI_NDUFA9_subunit"/>
</dbReference>
<gene>
    <name evidence="1" type="ORF">LVJ81_10620</name>
</gene>
<organism evidence="1 2">
    <name type="scientific">Vitreoscilla stercoraria</name>
    <dbReference type="NCBI Taxonomy" id="61"/>
    <lineage>
        <taxon>Bacteria</taxon>
        <taxon>Pseudomonadati</taxon>
        <taxon>Pseudomonadota</taxon>
        <taxon>Betaproteobacteria</taxon>
        <taxon>Neisseriales</taxon>
        <taxon>Neisseriaceae</taxon>
        <taxon>Vitreoscilla</taxon>
    </lineage>
</organism>
<dbReference type="PANTHER" id="PTHR12126:SF11">
    <property type="entry name" value="NADH DEHYDROGENASE [UBIQUINONE] 1 ALPHA SUBCOMPLEX SUBUNIT 9, MITOCHONDRIAL"/>
    <property type="match status" value="1"/>
</dbReference>
<reference evidence="1" key="2">
    <citation type="journal article" date="2022" name="Res Sq">
        <title>Evolution of multicellular longitudinally dividing oral cavity symbionts (Neisseriaceae).</title>
        <authorList>
            <person name="Nyongesa S."/>
            <person name="Weber P."/>
            <person name="Bernet E."/>
            <person name="Pullido F."/>
            <person name="Nieckarz M."/>
            <person name="Delaby M."/>
            <person name="Nieves C."/>
            <person name="Viehboeck T."/>
            <person name="Krause N."/>
            <person name="Rivera-Millot A."/>
            <person name="Nakamura A."/>
            <person name="Vischer N."/>
            <person name="VanNieuwenhze M."/>
            <person name="Brun Y."/>
            <person name="Cava F."/>
            <person name="Bulgheresi S."/>
            <person name="Veyrier F."/>
        </authorList>
    </citation>
    <scope>NUCLEOTIDE SEQUENCE</scope>
    <source>
        <strain evidence="1">SAG 1488-6</strain>
    </source>
</reference>
<name>A0ABY4EAX0_VITST</name>
<dbReference type="EMBL" id="CP091512">
    <property type="protein sequence ID" value="UOO92070.1"/>
    <property type="molecule type" value="Genomic_DNA"/>
</dbReference>
<protein>
    <submittedName>
        <fullName evidence="1">Uncharacterized protein</fullName>
    </submittedName>
</protein>
<dbReference type="PANTHER" id="PTHR12126">
    <property type="entry name" value="NADH-UBIQUINONE OXIDOREDUCTASE 39 KDA SUBUNIT-RELATED"/>
    <property type="match status" value="1"/>
</dbReference>
<proteinExistence type="predicted"/>
<sequence length="282" mass="32043">MNILILGAHGLLGKAFVDCQTFNVNCLSPSSSQLNLLRPETWRPWLCQADVIVNAVGLMAPDAGQMWALQYHALKAFLEQAWIYGRLRYVLNVSAWGADVASETAFLRSKGFWDAYLLQQNQAVGIVRPSLVFAQKGVSSRGLLTLAKQRWRVLPQVAWRPVLQPVALRDVVQAMQTMLQQHYQGCVNAVGGQVLSLVDYLAYMRLYYWQRPEGRNWAVVDARMMKILQAGRYLRLPNFLQADAIRMLQETHVAEGEAFAQLLLRTPQCPQQFLQDALHERF</sequence>
<evidence type="ECO:0000313" key="2">
    <source>
        <dbReference type="Proteomes" id="UP000832034"/>
    </source>
</evidence>
<keyword evidence="2" id="KW-1185">Reference proteome</keyword>
<accession>A0ABY4EAX0</accession>